<gene>
    <name evidence="1" type="ORF">RIVER4_205</name>
</gene>
<evidence type="ECO:0000313" key="1">
    <source>
        <dbReference type="EMBL" id="QKN84844.1"/>
    </source>
</evidence>
<protein>
    <submittedName>
        <fullName evidence="1">Uncharacterized protein</fullName>
    </submittedName>
</protein>
<sequence length="197" mass="22785">MSAFKITRDTINNPKEVLRFLNYYAGRALPTDSWTQIVIAAYLRTMKSGQKEYLILDYQNIEATFGITKEQCLKKLEDKRSWHIPNIVDKPVHEDVATFLKEHLTKEHVFESTRGFRFNYTKIALDIASKLNKIVTRKQMMDAKKPRASSLAIGEGSDRVSFILEIFDELEFDAQQELIITLQERSQAPVELPDTLD</sequence>
<organism evidence="1 2">
    <name type="scientific">Vibrio phage River4</name>
    <dbReference type="NCBI Taxonomy" id="2736288"/>
    <lineage>
        <taxon>Viruses</taxon>
        <taxon>Duplodnaviria</taxon>
        <taxon>Heunggongvirae</taxon>
        <taxon>Uroviricota</taxon>
        <taxon>Caudoviricetes</taxon>
        <taxon>Demerecviridae</taxon>
        <taxon>Ermolyevavirinae</taxon>
        <taxon>Thalassavirus</taxon>
        <taxon>Thalassavirus river4</taxon>
    </lineage>
</organism>
<accession>A0A6M9Z271</accession>
<name>A0A6M9Z271_9CAUD</name>
<proteinExistence type="predicted"/>
<reference evidence="1 2" key="1">
    <citation type="submission" date="2020-05" db="EMBL/GenBank/DDBJ databases">
        <authorList>
            <person name="Brown Z."/>
            <person name="Glynn A."/>
            <person name="Broussard G.W."/>
        </authorList>
    </citation>
    <scope>NUCLEOTIDE SEQUENCE [LARGE SCALE GENOMIC DNA]</scope>
</reference>
<dbReference type="EMBL" id="MT448617">
    <property type="protein sequence ID" value="QKN84844.1"/>
    <property type="molecule type" value="Genomic_DNA"/>
</dbReference>
<evidence type="ECO:0000313" key="2">
    <source>
        <dbReference type="Proteomes" id="UP000509572"/>
    </source>
</evidence>
<keyword evidence="2" id="KW-1185">Reference proteome</keyword>
<dbReference type="Proteomes" id="UP000509572">
    <property type="component" value="Segment"/>
</dbReference>